<proteinExistence type="predicted"/>
<name>A0A0G0VL19_9BACT</name>
<evidence type="ECO:0000313" key="3">
    <source>
        <dbReference type="Proteomes" id="UP000034613"/>
    </source>
</evidence>
<keyword evidence="2" id="KW-0808">Transferase</keyword>
<reference evidence="2 3" key="1">
    <citation type="journal article" date="2015" name="Nature">
        <title>rRNA introns, odd ribosomes, and small enigmatic genomes across a large radiation of phyla.</title>
        <authorList>
            <person name="Brown C.T."/>
            <person name="Hug L.A."/>
            <person name="Thomas B.C."/>
            <person name="Sharon I."/>
            <person name="Castelle C.J."/>
            <person name="Singh A."/>
            <person name="Wilkins M.J."/>
            <person name="Williams K.H."/>
            <person name="Banfield J.F."/>
        </authorList>
    </citation>
    <scope>NUCLEOTIDE SEQUENCE [LARGE SCALE GENOMIC DNA]</scope>
</reference>
<protein>
    <submittedName>
        <fullName evidence="2">Mannosyl transferase</fullName>
    </submittedName>
</protein>
<gene>
    <name evidence="2" type="ORF">UU03_C0003G0009</name>
</gene>
<comment type="caution">
    <text evidence="2">The sequence shown here is derived from an EMBL/GenBank/DDBJ whole genome shotgun (WGS) entry which is preliminary data.</text>
</comment>
<dbReference type="EMBL" id="LBZB01000003">
    <property type="protein sequence ID" value="KKR63502.1"/>
    <property type="molecule type" value="Genomic_DNA"/>
</dbReference>
<dbReference type="Proteomes" id="UP000034613">
    <property type="component" value="Unassembled WGS sequence"/>
</dbReference>
<evidence type="ECO:0000313" key="2">
    <source>
        <dbReference type="EMBL" id="KKR63502.1"/>
    </source>
</evidence>
<dbReference type="PANTHER" id="PTHR45947:SF3">
    <property type="entry name" value="SULFOQUINOVOSYL TRANSFERASE SQD2"/>
    <property type="match status" value="1"/>
</dbReference>
<evidence type="ECO:0000259" key="1">
    <source>
        <dbReference type="Pfam" id="PF00534"/>
    </source>
</evidence>
<dbReference type="InterPro" id="IPR001296">
    <property type="entry name" value="Glyco_trans_1"/>
</dbReference>
<organism evidence="2 3">
    <name type="scientific">Candidatus Woesebacteria bacterium GW2011_GWA1_40_45</name>
    <dbReference type="NCBI Taxonomy" id="1618554"/>
    <lineage>
        <taxon>Bacteria</taxon>
        <taxon>Candidatus Woeseibacteriota</taxon>
    </lineage>
</organism>
<dbReference type="SUPFAM" id="SSF53756">
    <property type="entry name" value="UDP-Glycosyltransferase/glycogen phosphorylase"/>
    <property type="match status" value="1"/>
</dbReference>
<feature type="domain" description="Glycosyl transferase family 1" evidence="1">
    <location>
        <begin position="189"/>
        <end position="350"/>
    </location>
</feature>
<dbReference type="PANTHER" id="PTHR45947">
    <property type="entry name" value="SULFOQUINOVOSYL TRANSFERASE SQD2"/>
    <property type="match status" value="1"/>
</dbReference>
<sequence length="372" mass="43042">MKVALVHDYIKEYGGAERVLRVLTDLFPKAPIYTAFFVKDSVACKEFSDRKIIESKWGWLIKYWNLYSPLRFLLPSIWRSIDLSEYDLVVTSCSGYLARGFKKGAKTKVIAYCHTPPKFLYGYQTSIDWQKYWPIRVYGTIINHFIRIFDFESAEEVDFWIANSDNVKERIKKFYRKDAEVVYPPIDVKEIFAASENVTKEDYFFIASRLVGGKGLKEAAEAISKLGLRLKIAGEAAGYAKVKKELESIKDNRIELLGRVSDKELYSLYAKARGFIALEKDVDFGMTPVEAMAAGTPTIALDSGGYKETVVDGETGILIKDREKETIRKAIERFNRIKWDKKRLQDNAKKFSKERFKTEMRRFVEERIYADK</sequence>
<dbReference type="GO" id="GO:0016757">
    <property type="term" value="F:glycosyltransferase activity"/>
    <property type="evidence" value="ECO:0007669"/>
    <property type="project" value="InterPro"/>
</dbReference>
<dbReference type="InterPro" id="IPR050194">
    <property type="entry name" value="Glycosyltransferase_grp1"/>
</dbReference>
<accession>A0A0G0VL19</accession>
<dbReference type="AlphaFoldDB" id="A0A0G0VL19"/>
<dbReference type="Pfam" id="PF00534">
    <property type="entry name" value="Glycos_transf_1"/>
    <property type="match status" value="1"/>
</dbReference>
<dbReference type="Gene3D" id="3.40.50.2000">
    <property type="entry name" value="Glycogen Phosphorylase B"/>
    <property type="match status" value="2"/>
</dbReference>